<protein>
    <submittedName>
        <fullName evidence="2">DUF389 domain-containing protein</fullName>
    </submittedName>
</protein>
<keyword evidence="1" id="KW-1133">Transmembrane helix</keyword>
<dbReference type="OrthoDB" id="8061853at2"/>
<feature type="transmembrane region" description="Helical" evidence="1">
    <location>
        <begin position="117"/>
        <end position="135"/>
    </location>
</feature>
<dbReference type="Proteomes" id="UP000295198">
    <property type="component" value="Unassembled WGS sequence"/>
</dbReference>
<accession>A0A4V1XZY6</accession>
<organism evidence="2 3">
    <name type="scientific">Nocardioides guangzhouensis</name>
    <dbReference type="NCBI Taxonomy" id="2497878"/>
    <lineage>
        <taxon>Bacteria</taxon>
        <taxon>Bacillati</taxon>
        <taxon>Actinomycetota</taxon>
        <taxon>Actinomycetes</taxon>
        <taxon>Propionibacteriales</taxon>
        <taxon>Nocardioidaceae</taxon>
        <taxon>Nocardioides</taxon>
    </lineage>
</organism>
<comment type="caution">
    <text evidence="2">The sequence shown here is derived from an EMBL/GenBank/DDBJ whole genome shotgun (WGS) entry which is preliminary data.</text>
</comment>
<evidence type="ECO:0000256" key="1">
    <source>
        <dbReference type="SAM" id="Phobius"/>
    </source>
</evidence>
<dbReference type="PANTHER" id="PTHR20992">
    <property type="entry name" value="AT15442P-RELATED"/>
    <property type="match status" value="1"/>
</dbReference>
<feature type="transmembrane region" description="Helical" evidence="1">
    <location>
        <begin position="176"/>
        <end position="201"/>
    </location>
</feature>
<dbReference type="RefSeq" id="WP_134714059.1">
    <property type="nucleotide sequence ID" value="NZ_SDKM01000003.1"/>
</dbReference>
<gene>
    <name evidence="2" type="ORF">EKO23_03355</name>
</gene>
<feature type="transmembrane region" description="Helical" evidence="1">
    <location>
        <begin position="281"/>
        <end position="303"/>
    </location>
</feature>
<name>A0A4V1XZY6_9ACTN</name>
<proteinExistence type="predicted"/>
<dbReference type="AlphaFoldDB" id="A0A4V1XZY6"/>
<evidence type="ECO:0000313" key="2">
    <source>
        <dbReference type="EMBL" id="RYP88379.1"/>
    </source>
</evidence>
<keyword evidence="1" id="KW-0812">Transmembrane</keyword>
<dbReference type="PANTHER" id="PTHR20992:SF9">
    <property type="entry name" value="AT15442P-RELATED"/>
    <property type="match status" value="1"/>
</dbReference>
<dbReference type="Pfam" id="PF04087">
    <property type="entry name" value="DUF389"/>
    <property type="match status" value="1"/>
</dbReference>
<keyword evidence="3" id="KW-1185">Reference proteome</keyword>
<sequence>MLVHLRLTVPTRLSGPVRELLLDHDHVTNVVVLEGASLDPEGDLLECDVARETASELLRALDGLGLPDVGGIVLTTPTGTPFAAARRLERLAPGDPEDAVLWEKVVADAYAASRPTITFHVFLVLATMLASVAVITDSSVLVVGAMVVGPEFSTVAALCTGIVFGKARLAGASLRLLVLSFTFAIAVVTLMALFLVLLGVITEEMVTRARPQTGFIWHPDIWSLIVALIAGAAGVLALSTEKANAMVGVFISVTTVPAAGNLALALAVWAPYEIRGSAAQLGVNVAGMVVAGTIVLALQRLLWHRVMARTAHLFGLGREPSARG</sequence>
<dbReference type="EMBL" id="SDKM01000003">
    <property type="protein sequence ID" value="RYP88379.1"/>
    <property type="molecule type" value="Genomic_DNA"/>
</dbReference>
<feature type="transmembrane region" description="Helical" evidence="1">
    <location>
        <begin position="245"/>
        <end position="269"/>
    </location>
</feature>
<reference evidence="2 3" key="1">
    <citation type="submission" date="2019-01" db="EMBL/GenBank/DDBJ databases">
        <title>Nocardioides guangzhouensis sp. nov., an actinobacterium isolated from soil.</title>
        <authorList>
            <person name="Fu Y."/>
            <person name="Cai Y."/>
            <person name="Lin Z."/>
            <person name="Chen P."/>
        </authorList>
    </citation>
    <scope>NUCLEOTIDE SEQUENCE [LARGE SCALE GENOMIC DNA]</scope>
    <source>
        <strain evidence="2 3">130</strain>
    </source>
</reference>
<feature type="transmembrane region" description="Helical" evidence="1">
    <location>
        <begin position="221"/>
        <end position="238"/>
    </location>
</feature>
<keyword evidence="1" id="KW-0472">Membrane</keyword>
<feature type="transmembrane region" description="Helical" evidence="1">
    <location>
        <begin position="141"/>
        <end position="164"/>
    </location>
</feature>
<evidence type="ECO:0000313" key="3">
    <source>
        <dbReference type="Proteomes" id="UP000295198"/>
    </source>
</evidence>
<dbReference type="InterPro" id="IPR005240">
    <property type="entry name" value="DUF389"/>
</dbReference>